<keyword evidence="3" id="KW-1185">Reference proteome</keyword>
<reference evidence="2 3" key="1">
    <citation type="submission" date="2019-07" db="EMBL/GenBank/DDBJ databases">
        <authorList>
            <person name="Zhao L.H."/>
        </authorList>
    </citation>
    <scope>NUCLEOTIDE SEQUENCE [LARGE SCALE GENOMIC DNA]</scope>
    <source>
        <strain evidence="2 3">Co35</strain>
    </source>
</reference>
<dbReference type="InterPro" id="IPR036196">
    <property type="entry name" value="Ptyr_pPase_sf"/>
</dbReference>
<dbReference type="Proteomes" id="UP000316988">
    <property type="component" value="Unassembled WGS sequence"/>
</dbReference>
<dbReference type="InterPro" id="IPR050438">
    <property type="entry name" value="LMW_PTPase"/>
</dbReference>
<organism evidence="2 3">
    <name type="scientific">Aeromicrobium piscarium</name>
    <dbReference type="NCBI Taxonomy" id="2590901"/>
    <lineage>
        <taxon>Bacteria</taxon>
        <taxon>Bacillati</taxon>
        <taxon>Actinomycetota</taxon>
        <taxon>Actinomycetes</taxon>
        <taxon>Propionibacteriales</taxon>
        <taxon>Nocardioidaceae</taxon>
        <taxon>Aeromicrobium</taxon>
    </lineage>
</organism>
<feature type="domain" description="Phosphotyrosine protein phosphatase I" evidence="1">
    <location>
        <begin position="3"/>
        <end position="169"/>
    </location>
</feature>
<dbReference type="RefSeq" id="WP_143914162.1">
    <property type="nucleotide sequence ID" value="NZ_VLNT01000012.1"/>
</dbReference>
<dbReference type="SUPFAM" id="SSF52788">
    <property type="entry name" value="Phosphotyrosine protein phosphatases I"/>
    <property type="match status" value="1"/>
</dbReference>
<dbReference type="Gene3D" id="3.40.50.2300">
    <property type="match status" value="1"/>
</dbReference>
<comment type="caution">
    <text evidence="2">The sequence shown here is derived from an EMBL/GenBank/DDBJ whole genome shotgun (WGS) entry which is preliminary data.</text>
</comment>
<dbReference type="EMBL" id="VLNT01000012">
    <property type="protein sequence ID" value="TSD58758.1"/>
    <property type="molecule type" value="Genomic_DNA"/>
</dbReference>
<dbReference type="InterPro" id="IPR023485">
    <property type="entry name" value="Ptyr_pPase"/>
</dbReference>
<dbReference type="AlphaFoldDB" id="A0A554RXD4"/>
<dbReference type="GO" id="GO:0004725">
    <property type="term" value="F:protein tyrosine phosphatase activity"/>
    <property type="evidence" value="ECO:0007669"/>
    <property type="project" value="TreeGrafter"/>
</dbReference>
<dbReference type="SMART" id="SM00226">
    <property type="entry name" value="LMWPc"/>
    <property type="match status" value="1"/>
</dbReference>
<name>A0A554RXD4_9ACTN</name>
<dbReference type="OrthoDB" id="9784339at2"/>
<accession>A0A554RXD4</accession>
<evidence type="ECO:0000313" key="2">
    <source>
        <dbReference type="EMBL" id="TSD58758.1"/>
    </source>
</evidence>
<evidence type="ECO:0000313" key="3">
    <source>
        <dbReference type="Proteomes" id="UP000316988"/>
    </source>
</evidence>
<evidence type="ECO:0000259" key="1">
    <source>
        <dbReference type="SMART" id="SM00226"/>
    </source>
</evidence>
<sequence>MTFRVLTVCTANVCRSPLAEALLRHRLDPGRFVVESAGVRALDGGRTDANVVQRLTRLGIATADLVPRQLTPEIVRQADLILTATRDHRGQVLEVFPGALRRTFTVLEFAALVSRAEGADPVALVRSAAMLRSEGPPEVDIDDPIGRSDAFHDAVAAQIEDAVTAIAERLNG</sequence>
<protein>
    <submittedName>
        <fullName evidence="2">Low molecular weight phosphatase family protein</fullName>
    </submittedName>
</protein>
<proteinExistence type="predicted"/>
<dbReference type="PANTHER" id="PTHR11717:SF31">
    <property type="entry name" value="LOW MOLECULAR WEIGHT PROTEIN-TYROSINE-PHOSPHATASE ETP-RELATED"/>
    <property type="match status" value="1"/>
</dbReference>
<dbReference type="PANTHER" id="PTHR11717">
    <property type="entry name" value="LOW MOLECULAR WEIGHT PROTEIN TYROSINE PHOSPHATASE"/>
    <property type="match status" value="1"/>
</dbReference>
<gene>
    <name evidence="2" type="ORF">FNM00_13960</name>
</gene>
<dbReference type="Pfam" id="PF01451">
    <property type="entry name" value="LMWPc"/>
    <property type="match status" value="1"/>
</dbReference>